<dbReference type="PANTHER" id="PTHR32467:SF241">
    <property type="entry name" value="OS01G0899800 PROTEIN"/>
    <property type="match status" value="1"/>
</dbReference>
<dbReference type="InterPro" id="IPR036955">
    <property type="entry name" value="AP2/ERF_dom_sf"/>
</dbReference>
<evidence type="ECO:0000256" key="6">
    <source>
        <dbReference type="SAM" id="MobiDB-lite"/>
    </source>
</evidence>
<keyword evidence="5" id="KW-0539">Nucleus</keyword>
<evidence type="ECO:0000256" key="4">
    <source>
        <dbReference type="ARBA" id="ARBA00023163"/>
    </source>
</evidence>
<evidence type="ECO:0000259" key="7">
    <source>
        <dbReference type="PROSITE" id="PS51032"/>
    </source>
</evidence>
<protein>
    <recommendedName>
        <fullName evidence="7">AP2/ERF domain-containing protein</fullName>
    </recommendedName>
</protein>
<keyword evidence="3" id="KW-0238">DNA-binding</keyword>
<keyword evidence="9" id="KW-1185">Reference proteome</keyword>
<dbReference type="EMBL" id="CM002288">
    <property type="protein sequence ID" value="ESW34254.1"/>
    <property type="molecule type" value="Genomic_DNA"/>
</dbReference>
<dbReference type="PROSITE" id="PS51032">
    <property type="entry name" value="AP2_ERF"/>
    <property type="match status" value="1"/>
</dbReference>
<dbReference type="STRING" id="3885.V7CVX0"/>
<dbReference type="Gramene" id="ESW34254">
    <property type="protein sequence ID" value="ESW34254"/>
    <property type="gene ID" value="PHAVU_001G137600g"/>
</dbReference>
<keyword evidence="2" id="KW-0805">Transcription regulation</keyword>
<dbReference type="OMA" id="AKWEAIF"/>
<proteinExistence type="predicted"/>
<evidence type="ECO:0000256" key="5">
    <source>
        <dbReference type="ARBA" id="ARBA00023242"/>
    </source>
</evidence>
<evidence type="ECO:0000256" key="2">
    <source>
        <dbReference type="ARBA" id="ARBA00023015"/>
    </source>
</evidence>
<evidence type="ECO:0000313" key="8">
    <source>
        <dbReference type="EMBL" id="ESW34254.1"/>
    </source>
</evidence>
<dbReference type="CDD" id="cd00018">
    <property type="entry name" value="AP2"/>
    <property type="match status" value="1"/>
</dbReference>
<dbReference type="InterPro" id="IPR016177">
    <property type="entry name" value="DNA-bd_dom_sf"/>
</dbReference>
<evidence type="ECO:0000313" key="9">
    <source>
        <dbReference type="Proteomes" id="UP000000226"/>
    </source>
</evidence>
<feature type="domain" description="AP2/ERF" evidence="7">
    <location>
        <begin position="26"/>
        <end position="83"/>
    </location>
</feature>
<comment type="subcellular location">
    <subcellularLocation>
        <location evidence="1">Nucleus</location>
    </subcellularLocation>
</comment>
<organism evidence="8 9">
    <name type="scientific">Phaseolus vulgaris</name>
    <name type="common">Kidney bean</name>
    <name type="synonym">French bean</name>
    <dbReference type="NCBI Taxonomy" id="3885"/>
    <lineage>
        <taxon>Eukaryota</taxon>
        <taxon>Viridiplantae</taxon>
        <taxon>Streptophyta</taxon>
        <taxon>Embryophyta</taxon>
        <taxon>Tracheophyta</taxon>
        <taxon>Spermatophyta</taxon>
        <taxon>Magnoliopsida</taxon>
        <taxon>eudicotyledons</taxon>
        <taxon>Gunneridae</taxon>
        <taxon>Pentapetalae</taxon>
        <taxon>rosids</taxon>
        <taxon>fabids</taxon>
        <taxon>Fabales</taxon>
        <taxon>Fabaceae</taxon>
        <taxon>Papilionoideae</taxon>
        <taxon>50 kb inversion clade</taxon>
        <taxon>NPAAA clade</taxon>
        <taxon>indigoferoid/millettioid clade</taxon>
        <taxon>Phaseoleae</taxon>
        <taxon>Phaseolus</taxon>
    </lineage>
</organism>
<feature type="compositionally biased region" description="Polar residues" evidence="6">
    <location>
        <begin position="170"/>
        <end position="180"/>
    </location>
</feature>
<dbReference type="SMART" id="SM00380">
    <property type="entry name" value="AP2"/>
    <property type="match status" value="1"/>
</dbReference>
<dbReference type="GO" id="GO:0005634">
    <property type="term" value="C:nucleus"/>
    <property type="evidence" value="ECO:0007669"/>
    <property type="project" value="UniProtKB-SubCell"/>
</dbReference>
<dbReference type="GO" id="GO:0003700">
    <property type="term" value="F:DNA-binding transcription factor activity"/>
    <property type="evidence" value="ECO:0007669"/>
    <property type="project" value="InterPro"/>
</dbReference>
<evidence type="ECO:0000256" key="3">
    <source>
        <dbReference type="ARBA" id="ARBA00023125"/>
    </source>
</evidence>
<dbReference type="SMR" id="V7CVX0"/>
<dbReference type="PANTHER" id="PTHR32467">
    <property type="entry name" value="AP2-LIKE ETHYLENE-RESPONSIVE TRANSCRIPTION FACTOR"/>
    <property type="match status" value="1"/>
</dbReference>
<sequence length="218" mass="24504">MTDMSKTEVVDSVRMLSFSFMKSISMFRGVSRDFSTGKWQAYLDKGNDDRIFLGLFDTEEEAARAYDFASIRLKGLSAITNFSIRFYDVDAILLGQTDDEKMVYESKVTVPVEDTQHFEVFQNITGQGSSTMVYGSNEGNLNRVGEEEVEMPLMSGNTEEQANSVALASLEGNSSTTNVPLQRESDTTRNVDRSGGQRSTARERFNAYKKFIKRPRPS</sequence>
<dbReference type="OrthoDB" id="1433248at2759"/>
<gene>
    <name evidence="8" type="ORF">PHAVU_001G137600g</name>
</gene>
<reference evidence="9" key="1">
    <citation type="journal article" date="2014" name="Nat. Genet.">
        <title>A reference genome for common bean and genome-wide analysis of dual domestications.</title>
        <authorList>
            <person name="Schmutz J."/>
            <person name="McClean P.E."/>
            <person name="Mamidi S."/>
            <person name="Wu G.A."/>
            <person name="Cannon S.B."/>
            <person name="Grimwood J."/>
            <person name="Jenkins J."/>
            <person name="Shu S."/>
            <person name="Song Q."/>
            <person name="Chavarro C."/>
            <person name="Torres-Torres M."/>
            <person name="Geffroy V."/>
            <person name="Moghaddam S.M."/>
            <person name="Gao D."/>
            <person name="Abernathy B."/>
            <person name="Barry K."/>
            <person name="Blair M."/>
            <person name="Brick M.A."/>
            <person name="Chovatia M."/>
            <person name="Gepts P."/>
            <person name="Goodstein D.M."/>
            <person name="Gonzales M."/>
            <person name="Hellsten U."/>
            <person name="Hyten D.L."/>
            <person name="Jia G."/>
            <person name="Kelly J.D."/>
            <person name="Kudrna D."/>
            <person name="Lee R."/>
            <person name="Richard M.M."/>
            <person name="Miklas P.N."/>
            <person name="Osorno J.M."/>
            <person name="Rodrigues J."/>
            <person name="Thareau V."/>
            <person name="Urrea C.A."/>
            <person name="Wang M."/>
            <person name="Yu Y."/>
            <person name="Zhang M."/>
            <person name="Wing R.A."/>
            <person name="Cregan P.B."/>
            <person name="Rokhsar D.S."/>
            <person name="Jackson S.A."/>
        </authorList>
    </citation>
    <scope>NUCLEOTIDE SEQUENCE [LARGE SCALE GENOMIC DNA]</scope>
    <source>
        <strain evidence="9">cv. G19833</strain>
    </source>
</reference>
<dbReference type="AlphaFoldDB" id="V7CVX0"/>
<keyword evidence="4" id="KW-0804">Transcription</keyword>
<dbReference type="SUPFAM" id="SSF54171">
    <property type="entry name" value="DNA-binding domain"/>
    <property type="match status" value="1"/>
</dbReference>
<dbReference type="GO" id="GO:0003677">
    <property type="term" value="F:DNA binding"/>
    <property type="evidence" value="ECO:0007669"/>
    <property type="project" value="UniProtKB-KW"/>
</dbReference>
<dbReference type="InterPro" id="IPR001471">
    <property type="entry name" value="AP2/ERF_dom"/>
</dbReference>
<evidence type="ECO:0000256" key="1">
    <source>
        <dbReference type="ARBA" id="ARBA00004123"/>
    </source>
</evidence>
<feature type="region of interest" description="Disordered" evidence="6">
    <location>
        <begin position="170"/>
        <end position="218"/>
    </location>
</feature>
<dbReference type="Proteomes" id="UP000000226">
    <property type="component" value="Chromosome 1"/>
</dbReference>
<name>V7CVX0_PHAVU</name>
<feature type="compositionally biased region" description="Basic and acidic residues" evidence="6">
    <location>
        <begin position="183"/>
        <end position="192"/>
    </location>
</feature>
<dbReference type="Gene3D" id="3.30.730.10">
    <property type="entry name" value="AP2/ERF domain"/>
    <property type="match status" value="1"/>
</dbReference>
<accession>V7CVX0</accession>